<dbReference type="Pfam" id="PF00534">
    <property type="entry name" value="Glycos_transf_1"/>
    <property type="match status" value="1"/>
</dbReference>
<evidence type="ECO:0000259" key="1">
    <source>
        <dbReference type="Pfam" id="PF00534"/>
    </source>
</evidence>
<dbReference type="SUPFAM" id="SSF53756">
    <property type="entry name" value="UDP-Glycosyltransferase/glycogen phosphorylase"/>
    <property type="match status" value="1"/>
</dbReference>
<keyword evidence="2" id="KW-0808">Transferase</keyword>
<proteinExistence type="predicted"/>
<dbReference type="AlphaFoldDB" id="A0A5J4QUX3"/>
<dbReference type="InterPro" id="IPR001296">
    <property type="entry name" value="Glyco_trans_1"/>
</dbReference>
<dbReference type="CDD" id="cd03801">
    <property type="entry name" value="GT4_PimA-like"/>
    <property type="match status" value="1"/>
</dbReference>
<dbReference type="PANTHER" id="PTHR12526">
    <property type="entry name" value="GLYCOSYLTRANSFERASE"/>
    <property type="match status" value="1"/>
</dbReference>
<organism evidence="2">
    <name type="scientific">termite gut metagenome</name>
    <dbReference type="NCBI Taxonomy" id="433724"/>
    <lineage>
        <taxon>unclassified sequences</taxon>
        <taxon>metagenomes</taxon>
        <taxon>organismal metagenomes</taxon>
    </lineage>
</organism>
<protein>
    <submittedName>
        <fullName evidence="2">GDP-mannose-dependent alpha-(1-6)-phosphatidylinositol monomannoside mannosyltransferase</fullName>
        <ecNumber evidence="2">2.4.1.346</ecNumber>
    </submittedName>
</protein>
<dbReference type="EC" id="2.4.1.346" evidence="2"/>
<dbReference type="GO" id="GO:0016757">
    <property type="term" value="F:glycosyltransferase activity"/>
    <property type="evidence" value="ECO:0007669"/>
    <property type="project" value="UniProtKB-KW"/>
</dbReference>
<comment type="caution">
    <text evidence="2">The sequence shown here is derived from an EMBL/GenBank/DDBJ whole genome shotgun (WGS) entry which is preliminary data.</text>
</comment>
<evidence type="ECO:0000313" key="2">
    <source>
        <dbReference type="EMBL" id="KAA6325135.1"/>
    </source>
</evidence>
<dbReference type="Gene3D" id="3.40.50.2000">
    <property type="entry name" value="Glycogen Phosphorylase B"/>
    <property type="match status" value="2"/>
</dbReference>
<name>A0A5J4QUX3_9ZZZZ</name>
<gene>
    <name evidence="2" type="ORF">EZS27_025611</name>
</gene>
<feature type="domain" description="Glycosyl transferase family 1" evidence="1">
    <location>
        <begin position="179"/>
        <end position="341"/>
    </location>
</feature>
<keyword evidence="2" id="KW-0328">Glycosyltransferase</keyword>
<dbReference type="EMBL" id="SNRY01002426">
    <property type="protein sequence ID" value="KAA6325135.1"/>
    <property type="molecule type" value="Genomic_DNA"/>
</dbReference>
<reference evidence="2" key="1">
    <citation type="submission" date="2019-03" db="EMBL/GenBank/DDBJ databases">
        <title>Single cell metagenomics reveals metabolic interactions within the superorganism composed of flagellate Streblomastix strix and complex community of Bacteroidetes bacteria on its surface.</title>
        <authorList>
            <person name="Treitli S.C."/>
            <person name="Kolisko M."/>
            <person name="Husnik F."/>
            <person name="Keeling P."/>
            <person name="Hampl V."/>
        </authorList>
    </citation>
    <scope>NUCLEOTIDE SEQUENCE</scope>
    <source>
        <strain evidence="2">STM</strain>
    </source>
</reference>
<sequence>MNKKKILFIIHLPPPIHGAAMMGKYIYESSLINENFDCYYINLSLAKKLQNIGKHNIKKLFTYIVLLKNIIKKIIKIKPTLCYVTPNARGKAFYKDFVVVMLLKVMQQQVIIHYHNKGVFINQNRIFENFLYKKFFKNLNVILLSEILYSDIQKYVKRKNIFICPNGIPEQRNNNFLKHRTTIFNILFLSNMMKEKGVWELLEACKRLKESGETFHCDFVGGWSDITKETFEIKLKEYKLDDCIVAHGSKYDKEKESFMIHADVFVFPTYYHNECFPLVLLEAMQYSIPCISTNEGAISEIIEHEKAGLIVEKKNSEMLFLAIKQFILNKELCIRMGEAGYIRFKANFTLDKFEKQMTKILQITISSFT</sequence>
<accession>A0A5J4QUX3</accession>